<organism evidence="2 3">
    <name type="scientific">Cannabis sativa</name>
    <name type="common">Hemp</name>
    <name type="synonym">Marijuana</name>
    <dbReference type="NCBI Taxonomy" id="3483"/>
    <lineage>
        <taxon>Eukaryota</taxon>
        <taxon>Viridiplantae</taxon>
        <taxon>Streptophyta</taxon>
        <taxon>Embryophyta</taxon>
        <taxon>Tracheophyta</taxon>
        <taxon>Spermatophyta</taxon>
        <taxon>Magnoliopsida</taxon>
        <taxon>eudicotyledons</taxon>
        <taxon>Gunneridae</taxon>
        <taxon>Pentapetalae</taxon>
        <taxon>rosids</taxon>
        <taxon>fabids</taxon>
        <taxon>Rosales</taxon>
        <taxon>Cannabaceae</taxon>
        <taxon>Cannabis</taxon>
    </lineage>
</organism>
<sequence>MEYLSRIMKKVGLKQDFKFHERCGDLKLNHLSFADDVLLFCNGDYKSIYLMLQGLELFSQTSGLKPNPSKTVVYCNNMGDVDIQRILDASRLSKQEVPFKYLGTPICPKKLSAKQCDLLVEKMVARIRTWSSRNLSFAGRIVLINSVLMAIHSYWSQIMVLPKTIIKEIESICRGFLLNGKHQLTGVAAVAWSKVCNTKSTGGLGLKSVGDWNNATMFKYIWAVAKKEDNLWVKWVHCVYIKGADWWQYSANTNDSWYWRKLVALKGKVLELFDENERQNCCKQYKVSTGYSKLVPAGVKKQ</sequence>
<dbReference type="EMBL" id="UZAU01000366">
    <property type="status" value="NOT_ANNOTATED_CDS"/>
    <property type="molecule type" value="Genomic_DNA"/>
</dbReference>
<evidence type="ECO:0000313" key="3">
    <source>
        <dbReference type="Proteomes" id="UP000596661"/>
    </source>
</evidence>
<proteinExistence type="predicted"/>
<dbReference type="PANTHER" id="PTHR33116:SF84">
    <property type="entry name" value="RNA-DIRECTED DNA POLYMERASE"/>
    <property type="match status" value="1"/>
</dbReference>
<dbReference type="OMA" id="ELINMEH"/>
<dbReference type="PROSITE" id="PS50878">
    <property type="entry name" value="RT_POL"/>
    <property type="match status" value="1"/>
</dbReference>
<name>A0A803PII6_CANSA</name>
<keyword evidence="3" id="KW-1185">Reference proteome</keyword>
<reference evidence="2" key="2">
    <citation type="submission" date="2021-03" db="UniProtKB">
        <authorList>
            <consortium name="EnsemblPlants"/>
        </authorList>
    </citation>
    <scope>IDENTIFICATION</scope>
</reference>
<feature type="domain" description="Reverse transcriptase" evidence="1">
    <location>
        <begin position="1"/>
        <end position="106"/>
    </location>
</feature>
<evidence type="ECO:0000259" key="1">
    <source>
        <dbReference type="PROSITE" id="PS50878"/>
    </source>
</evidence>
<dbReference type="Gramene" id="evm.model.04.723">
    <property type="protein sequence ID" value="cds.evm.model.04.723"/>
    <property type="gene ID" value="evm.TU.04.723"/>
</dbReference>
<dbReference type="InterPro" id="IPR000477">
    <property type="entry name" value="RT_dom"/>
</dbReference>
<dbReference type="Proteomes" id="UP000596661">
    <property type="component" value="Chromosome 4"/>
</dbReference>
<protein>
    <recommendedName>
        <fullName evidence="1">Reverse transcriptase domain-containing protein</fullName>
    </recommendedName>
</protein>
<dbReference type="EnsemblPlants" id="evm.model.04.723">
    <property type="protein sequence ID" value="cds.evm.model.04.723"/>
    <property type="gene ID" value="evm.TU.04.723"/>
</dbReference>
<reference evidence="2" key="1">
    <citation type="submission" date="2018-11" db="EMBL/GenBank/DDBJ databases">
        <authorList>
            <person name="Grassa J C."/>
        </authorList>
    </citation>
    <scope>NUCLEOTIDE SEQUENCE [LARGE SCALE GENOMIC DNA]</scope>
</reference>
<dbReference type="PANTHER" id="PTHR33116">
    <property type="entry name" value="REVERSE TRANSCRIPTASE ZINC-BINDING DOMAIN-CONTAINING PROTEIN-RELATED-RELATED"/>
    <property type="match status" value="1"/>
</dbReference>
<accession>A0A803PII6</accession>
<dbReference type="AlphaFoldDB" id="A0A803PII6"/>
<evidence type="ECO:0000313" key="2">
    <source>
        <dbReference type="EnsemblPlants" id="cds.evm.model.04.723"/>
    </source>
</evidence>